<gene>
    <name evidence="2" type="ORF">DB88DRAFT_475510</name>
</gene>
<comment type="caution">
    <text evidence="2">The sequence shown here is derived from an EMBL/GenBank/DDBJ whole genome shotgun (WGS) entry which is preliminary data.</text>
</comment>
<name>A0AAD9CXK1_PAPLA</name>
<reference evidence="2" key="1">
    <citation type="submission" date="2023-02" db="EMBL/GenBank/DDBJ databases">
        <title>Identification and recombinant expression of a fungal hydrolase from Papiliotrema laurentii that hydrolyzes apple cutin and clears colloidal polyester polyurethane.</title>
        <authorList>
            <consortium name="DOE Joint Genome Institute"/>
            <person name="Roman V.A."/>
            <person name="Bojanowski C."/>
            <person name="Crable B.R."/>
            <person name="Wagner D.N."/>
            <person name="Hung C.S."/>
            <person name="Nadeau L.J."/>
            <person name="Schratz L."/>
            <person name="Haridas S."/>
            <person name="Pangilinan J."/>
            <person name="Lipzen A."/>
            <person name="Na H."/>
            <person name="Yan M."/>
            <person name="Ng V."/>
            <person name="Grigoriev I.V."/>
            <person name="Spatafora J.W."/>
            <person name="Barlow D."/>
            <person name="Biffinger J."/>
            <person name="Kelley-Loughnane N."/>
            <person name="Varaljay V.A."/>
            <person name="Crookes-Goodson W.J."/>
        </authorList>
    </citation>
    <scope>NUCLEOTIDE SEQUENCE</scope>
    <source>
        <strain evidence="2">5307AH</strain>
    </source>
</reference>
<dbReference type="EMBL" id="JAODAN010000012">
    <property type="protein sequence ID" value="KAK1920946.1"/>
    <property type="molecule type" value="Genomic_DNA"/>
</dbReference>
<accession>A0AAD9CXK1</accession>
<feature type="region of interest" description="Disordered" evidence="1">
    <location>
        <begin position="199"/>
        <end position="228"/>
    </location>
</feature>
<protein>
    <submittedName>
        <fullName evidence="2">Uncharacterized protein</fullName>
    </submittedName>
</protein>
<dbReference type="Proteomes" id="UP001182556">
    <property type="component" value="Unassembled WGS sequence"/>
</dbReference>
<organism evidence="2 3">
    <name type="scientific">Papiliotrema laurentii</name>
    <name type="common">Cryptococcus laurentii</name>
    <dbReference type="NCBI Taxonomy" id="5418"/>
    <lineage>
        <taxon>Eukaryota</taxon>
        <taxon>Fungi</taxon>
        <taxon>Dikarya</taxon>
        <taxon>Basidiomycota</taxon>
        <taxon>Agaricomycotina</taxon>
        <taxon>Tremellomycetes</taxon>
        <taxon>Tremellales</taxon>
        <taxon>Rhynchogastremaceae</taxon>
        <taxon>Papiliotrema</taxon>
    </lineage>
</organism>
<keyword evidence="3" id="KW-1185">Reference proteome</keyword>
<proteinExistence type="predicted"/>
<sequence>MTAPFSPLPTPSPISLHPLLFQVHITPQYPSNIQAPPLTMDDSDGEATTDGQCEWTYEGGVRCEHEALVDDVFCLGVERNEESGGAKWTAARYACALSTGSSSWGARLIAGPEMRCRYNTARIRLASHLLQWQRLSPRINGGTRIIFVLCRPCPDLPKDVLWYRELLGVGLKGWKATADLTHGLYLTFLERARRAQRAKNRMELSSQGERDQPLPLPPPYTVGSAQHPSRPYRISGDGFKRCSFVFENGQLCTYLALPGKAFCASHIGDDDGSKCTGTGPGKTRPCGRTSAGAKSPATSHGISREVTILVPPPAQECPF</sequence>
<feature type="region of interest" description="Disordered" evidence="1">
    <location>
        <begin position="273"/>
        <end position="300"/>
    </location>
</feature>
<evidence type="ECO:0000256" key="1">
    <source>
        <dbReference type="SAM" id="MobiDB-lite"/>
    </source>
</evidence>
<evidence type="ECO:0000313" key="3">
    <source>
        <dbReference type="Proteomes" id="UP001182556"/>
    </source>
</evidence>
<evidence type="ECO:0000313" key="2">
    <source>
        <dbReference type="EMBL" id="KAK1920946.1"/>
    </source>
</evidence>
<dbReference type="AlphaFoldDB" id="A0AAD9CXK1"/>